<dbReference type="SUPFAM" id="SSF51445">
    <property type="entry name" value="(Trans)glycosidases"/>
    <property type="match status" value="1"/>
</dbReference>
<feature type="domain" description="Glycoside hydrolase family 3 N-terminal" evidence="7">
    <location>
        <begin position="45"/>
        <end position="182"/>
    </location>
</feature>
<evidence type="ECO:0000259" key="7">
    <source>
        <dbReference type="Pfam" id="PF00933"/>
    </source>
</evidence>
<keyword evidence="4" id="KW-0378">Hydrolase</keyword>
<comment type="similarity">
    <text evidence="2">Belongs to the glycosyl hydrolase 3 family.</text>
</comment>
<sequence length="184" mass="20785">MKRIYLTFSLLIASLWGYAQQTHPLLDKDAVAQQKWVDSIYNKMTLDEKIGQLFMVSVFSSQIGTKNTENIKELIKKYHIGGIIFSKGGPQRQAQLTNQYQAISKVPLFIAMDAEWGLAMRLDSTFAYPWNMTMGAVKNNQLIEKAGYRIGKHCNSLGVHINFAPDVDINTNPANPIIGESFLW</sequence>
<dbReference type="InterPro" id="IPR017853">
    <property type="entry name" value="GH"/>
</dbReference>
<dbReference type="Proteomes" id="UP000039370">
    <property type="component" value="Unassembled WGS sequence"/>
</dbReference>
<dbReference type="GO" id="GO:0005975">
    <property type="term" value="P:carbohydrate metabolic process"/>
    <property type="evidence" value="ECO:0007669"/>
    <property type="project" value="InterPro"/>
</dbReference>
<dbReference type="Pfam" id="PF00933">
    <property type="entry name" value="Glyco_hydro_3"/>
    <property type="match status" value="1"/>
</dbReference>
<name>A0A0B7IKM7_9FLAO</name>
<dbReference type="InterPro" id="IPR050226">
    <property type="entry name" value="NagZ_Beta-hexosaminidase"/>
</dbReference>
<evidence type="ECO:0000256" key="5">
    <source>
        <dbReference type="ARBA" id="ARBA00023295"/>
    </source>
</evidence>
<dbReference type="InterPro" id="IPR001764">
    <property type="entry name" value="Glyco_hydro_3_N"/>
</dbReference>
<evidence type="ECO:0000313" key="8">
    <source>
        <dbReference type="EMBL" id="CEN52436.1"/>
    </source>
</evidence>
<gene>
    <name evidence="8" type="ORF">CCAN11_2450036</name>
</gene>
<dbReference type="EMBL" id="CDOK01000163">
    <property type="protein sequence ID" value="CEN52436.1"/>
    <property type="molecule type" value="Genomic_DNA"/>
</dbReference>
<dbReference type="AlphaFoldDB" id="A0A0B7IKM7"/>
<dbReference type="GO" id="GO:0004563">
    <property type="term" value="F:beta-N-acetylhexosaminidase activity"/>
    <property type="evidence" value="ECO:0007669"/>
    <property type="project" value="UniProtKB-EC"/>
</dbReference>
<keyword evidence="5" id="KW-0326">Glycosidase</keyword>
<organism evidence="8 9">
    <name type="scientific">Capnocytophaga canimorsus</name>
    <dbReference type="NCBI Taxonomy" id="28188"/>
    <lineage>
        <taxon>Bacteria</taxon>
        <taxon>Pseudomonadati</taxon>
        <taxon>Bacteroidota</taxon>
        <taxon>Flavobacteriia</taxon>
        <taxon>Flavobacteriales</taxon>
        <taxon>Flavobacteriaceae</taxon>
        <taxon>Capnocytophaga</taxon>
    </lineage>
</organism>
<comment type="catalytic activity">
    <reaction evidence="1">
        <text>Hydrolysis of terminal non-reducing N-acetyl-D-hexosamine residues in N-acetyl-beta-D-hexosaminides.</text>
        <dbReference type="EC" id="3.2.1.52"/>
    </reaction>
</comment>
<protein>
    <recommendedName>
        <fullName evidence="3">beta-N-acetylhexosaminidase</fullName>
        <ecNumber evidence="3">3.2.1.52</ecNumber>
    </recommendedName>
</protein>
<dbReference type="Gene3D" id="3.20.20.300">
    <property type="entry name" value="Glycoside hydrolase, family 3, N-terminal domain"/>
    <property type="match status" value="1"/>
</dbReference>
<evidence type="ECO:0000256" key="4">
    <source>
        <dbReference type="ARBA" id="ARBA00022801"/>
    </source>
</evidence>
<accession>A0A0B7IKM7</accession>
<evidence type="ECO:0000256" key="3">
    <source>
        <dbReference type="ARBA" id="ARBA00012663"/>
    </source>
</evidence>
<dbReference type="GO" id="GO:0009254">
    <property type="term" value="P:peptidoglycan turnover"/>
    <property type="evidence" value="ECO:0007669"/>
    <property type="project" value="TreeGrafter"/>
</dbReference>
<proteinExistence type="inferred from homology"/>
<dbReference type="PANTHER" id="PTHR30480:SF13">
    <property type="entry name" value="BETA-HEXOSAMINIDASE"/>
    <property type="match status" value="1"/>
</dbReference>
<evidence type="ECO:0000256" key="6">
    <source>
        <dbReference type="SAM" id="SignalP"/>
    </source>
</evidence>
<dbReference type="PANTHER" id="PTHR30480">
    <property type="entry name" value="BETA-HEXOSAMINIDASE-RELATED"/>
    <property type="match status" value="1"/>
</dbReference>
<evidence type="ECO:0000256" key="2">
    <source>
        <dbReference type="ARBA" id="ARBA00005336"/>
    </source>
</evidence>
<dbReference type="EC" id="3.2.1.52" evidence="3"/>
<evidence type="ECO:0000256" key="1">
    <source>
        <dbReference type="ARBA" id="ARBA00001231"/>
    </source>
</evidence>
<evidence type="ECO:0000313" key="9">
    <source>
        <dbReference type="Proteomes" id="UP000039370"/>
    </source>
</evidence>
<feature type="chain" id="PRO_5002116770" description="beta-N-acetylhexosaminidase" evidence="6">
    <location>
        <begin position="20"/>
        <end position="184"/>
    </location>
</feature>
<reference evidence="9" key="1">
    <citation type="submission" date="2015-01" db="EMBL/GenBank/DDBJ databases">
        <authorList>
            <person name="MANFREDI Pablo"/>
        </authorList>
    </citation>
    <scope>NUCLEOTIDE SEQUENCE [LARGE SCALE GENOMIC DNA]</scope>
    <source>
        <strain evidence="9">Cc11</strain>
    </source>
</reference>
<dbReference type="InterPro" id="IPR036962">
    <property type="entry name" value="Glyco_hydro_3_N_sf"/>
</dbReference>
<feature type="signal peptide" evidence="6">
    <location>
        <begin position="1"/>
        <end position="19"/>
    </location>
</feature>
<keyword evidence="6" id="KW-0732">Signal</keyword>